<dbReference type="InterPro" id="IPR001610">
    <property type="entry name" value="PAC"/>
</dbReference>
<keyword evidence="6" id="KW-0472">Membrane</keyword>
<dbReference type="EC" id="3.1.4.52" evidence="3"/>
<feature type="domain" description="PAC" evidence="8">
    <location>
        <begin position="550"/>
        <end position="603"/>
    </location>
</feature>
<dbReference type="InterPro" id="IPR000014">
    <property type="entry name" value="PAS"/>
</dbReference>
<gene>
    <name evidence="11" type="ORF">ALO52_04899</name>
</gene>
<reference evidence="11 12" key="1">
    <citation type="submission" date="2015-09" db="EMBL/GenBank/DDBJ databases">
        <title>Genome announcement of multiple Pseudomonas syringae strains.</title>
        <authorList>
            <person name="Thakur S."/>
            <person name="Wang P.W."/>
            <person name="Gong Y."/>
            <person name="Weir B.S."/>
            <person name="Guttman D.S."/>
        </authorList>
    </citation>
    <scope>NUCLEOTIDE SEQUENCE [LARGE SCALE GENOMIC DNA]</scope>
    <source>
        <strain evidence="11 12">ICMP3956</strain>
    </source>
</reference>
<feature type="domain" description="PAS" evidence="7">
    <location>
        <begin position="604"/>
        <end position="678"/>
    </location>
</feature>
<dbReference type="Pfam" id="PF00563">
    <property type="entry name" value="EAL"/>
    <property type="match status" value="1"/>
</dbReference>
<dbReference type="Gene3D" id="3.30.450.20">
    <property type="entry name" value="PAS domain"/>
    <property type="match status" value="4"/>
</dbReference>
<evidence type="ECO:0000256" key="2">
    <source>
        <dbReference type="ARBA" id="ARBA00004533"/>
    </source>
</evidence>
<dbReference type="PANTHER" id="PTHR44757:SF2">
    <property type="entry name" value="BIOFILM ARCHITECTURE MAINTENANCE PROTEIN MBAA"/>
    <property type="match status" value="1"/>
</dbReference>
<dbReference type="PROSITE" id="PS50883">
    <property type="entry name" value="EAL"/>
    <property type="match status" value="1"/>
</dbReference>
<dbReference type="InterPro" id="IPR000700">
    <property type="entry name" value="PAS-assoc_C"/>
</dbReference>
<dbReference type="InterPro" id="IPR029787">
    <property type="entry name" value="Nucleotide_cyclase"/>
</dbReference>
<dbReference type="SMART" id="SM00267">
    <property type="entry name" value="GGDEF"/>
    <property type="match status" value="1"/>
</dbReference>
<dbReference type="GO" id="GO:0071111">
    <property type="term" value="F:cyclic-guanylate-specific phosphodiesterase activity"/>
    <property type="evidence" value="ECO:0007669"/>
    <property type="project" value="UniProtKB-EC"/>
</dbReference>
<keyword evidence="6" id="KW-1133">Transmembrane helix</keyword>
<dbReference type="InterPro" id="IPR052155">
    <property type="entry name" value="Biofilm_reg_signaling"/>
</dbReference>
<feature type="domain" description="PAC" evidence="8">
    <location>
        <begin position="813"/>
        <end position="865"/>
    </location>
</feature>
<dbReference type="GO" id="GO:0071732">
    <property type="term" value="P:cellular response to nitric oxide"/>
    <property type="evidence" value="ECO:0007669"/>
    <property type="project" value="UniProtKB-ARBA"/>
</dbReference>
<feature type="domain" description="PAS" evidence="7">
    <location>
        <begin position="740"/>
        <end position="811"/>
    </location>
</feature>
<feature type="domain" description="PAS" evidence="7">
    <location>
        <begin position="471"/>
        <end position="546"/>
    </location>
</feature>
<feature type="domain" description="PAC" evidence="8">
    <location>
        <begin position="691"/>
        <end position="743"/>
    </location>
</feature>
<dbReference type="CDD" id="cd01948">
    <property type="entry name" value="EAL"/>
    <property type="match status" value="1"/>
</dbReference>
<dbReference type="SUPFAM" id="SSF55785">
    <property type="entry name" value="PYP-like sensor domain (PAS domain)"/>
    <property type="match status" value="4"/>
</dbReference>
<feature type="transmembrane region" description="Helical" evidence="6">
    <location>
        <begin position="277"/>
        <end position="299"/>
    </location>
</feature>
<comment type="catalytic activity">
    <reaction evidence="5">
        <text>3',3'-c-di-GMP + H2O = 5'-phosphoguanylyl(3'-&gt;5')guanosine + H(+)</text>
        <dbReference type="Rhea" id="RHEA:24902"/>
        <dbReference type="ChEBI" id="CHEBI:15377"/>
        <dbReference type="ChEBI" id="CHEBI:15378"/>
        <dbReference type="ChEBI" id="CHEBI:58754"/>
        <dbReference type="ChEBI" id="CHEBI:58805"/>
        <dbReference type="EC" id="3.1.4.52"/>
    </reaction>
    <physiologicalReaction direction="left-to-right" evidence="5">
        <dbReference type="Rhea" id="RHEA:24903"/>
    </physiologicalReaction>
</comment>
<dbReference type="SMART" id="SM00086">
    <property type="entry name" value="PAC"/>
    <property type="match status" value="3"/>
</dbReference>
<evidence type="ECO:0000259" key="9">
    <source>
        <dbReference type="PROSITE" id="PS50883"/>
    </source>
</evidence>
<dbReference type="SUPFAM" id="SSF141868">
    <property type="entry name" value="EAL domain-like"/>
    <property type="match status" value="1"/>
</dbReference>
<dbReference type="NCBIfam" id="TIGR00254">
    <property type="entry name" value="GGDEF"/>
    <property type="match status" value="1"/>
</dbReference>
<dbReference type="PROSITE" id="PS50113">
    <property type="entry name" value="PAC"/>
    <property type="match status" value="3"/>
</dbReference>
<dbReference type="SMART" id="SM00052">
    <property type="entry name" value="EAL"/>
    <property type="match status" value="1"/>
</dbReference>
<dbReference type="Pfam" id="PF13426">
    <property type="entry name" value="PAS_9"/>
    <property type="match status" value="2"/>
</dbReference>
<dbReference type="PATRIC" id="fig|251707.3.peg.4113"/>
<comment type="subcellular location">
    <subcellularLocation>
        <location evidence="2">Cell inner membrane</location>
    </subcellularLocation>
</comment>
<dbReference type="CDD" id="cd01949">
    <property type="entry name" value="GGDEF"/>
    <property type="match status" value="1"/>
</dbReference>
<evidence type="ECO:0000313" key="12">
    <source>
        <dbReference type="Proteomes" id="UP000050562"/>
    </source>
</evidence>
<dbReference type="PROSITE" id="PS50887">
    <property type="entry name" value="GGDEF"/>
    <property type="match status" value="1"/>
</dbReference>
<dbReference type="PROSITE" id="PS50112">
    <property type="entry name" value="PAS"/>
    <property type="match status" value="3"/>
</dbReference>
<evidence type="ECO:0000256" key="4">
    <source>
        <dbReference type="ARBA" id="ARBA00022636"/>
    </source>
</evidence>
<accession>A0A0P9YG71</accession>
<evidence type="ECO:0000256" key="1">
    <source>
        <dbReference type="ARBA" id="ARBA00001946"/>
    </source>
</evidence>
<dbReference type="InterPro" id="IPR043128">
    <property type="entry name" value="Rev_trsase/Diguanyl_cyclase"/>
</dbReference>
<feature type="transmembrane region" description="Helical" evidence="6">
    <location>
        <begin position="51"/>
        <end position="69"/>
    </location>
</feature>
<evidence type="ECO:0000313" key="11">
    <source>
        <dbReference type="EMBL" id="KPY36764.1"/>
    </source>
</evidence>
<protein>
    <recommendedName>
        <fullName evidence="3">cyclic-guanylate-specific phosphodiesterase</fullName>
        <ecNumber evidence="3">3.1.4.52</ecNumber>
    </recommendedName>
</protein>
<keyword evidence="4" id="KW-0973">c-di-GMP</keyword>
<dbReference type="InterPro" id="IPR035965">
    <property type="entry name" value="PAS-like_dom_sf"/>
</dbReference>
<dbReference type="InterPro" id="IPR001633">
    <property type="entry name" value="EAL_dom"/>
</dbReference>
<evidence type="ECO:0000259" key="10">
    <source>
        <dbReference type="PROSITE" id="PS50887"/>
    </source>
</evidence>
<sequence length="1302" mass="147061">MPFWVASLYCIVHRCFSPVVRNNDLPTSTTSSPSSTAKSSTVRPVRGSLKGVLAALVLLMIALLLWQLIEQFHQTQERQRQRSLDYATQLCDRISLNMALNAQIAMNLLEEIKAGEDNPDQATPLSALRSALPALRSVVSLAPNGDVIRDSADMSSDAALLKSALKQATGRPFYYTSNDDGSQIYLLLRQSAGSNGNYWAVRMVPDALKGFIQQPTQDFQHLWRLEKRVTQQVILREPLPDNVMDTGHAETVLLQPLGNSDWQLRGLFDAHKARQDLLAPLVGKCIIGLLFSILPLIALMSLRGRQRQLLESRRRYRDIFEGAGVAICVLDMSSLPGRLETLQINTCEDLDLLLKNQPGLLDRLLQQLRINEVNDVALGLLNVECGEQAWQQLIEGESRTRPGIGIQVIRAVLDKQPRLELEIRRTREDGQDQHLWLVLRLPESPADFDAVILSIGDITSRKQIELSLLDRESFWSDVVRTVPDHLYVQDVLSQRMIYSNHHLGQTLGYSKSELHGMGEFFWEILLHPEDAKPYQDMRLRQRHHGHNELLQCVLRFRDRDNQWRCFDIREQALARDSQDLVTRIIGVAKDITDQVTSSQSLRDSEQRYRMLAESISDVIFSTDNQLEPNYVSPSVQSVLGYTAEWILAHGWGVTVANPQQLTGFDALIRNIRKVLNKPEELAKLRNDTTPRLFVFDCLRADGRKVPVELRMVLVWDEHDNFEGLLGVGRDISQQRRAEKDLRMAATVFEHSTSAILITDPAGYIVQANEAFTRVSGYEVAQVLDQLPGMLTVEAEQEAHLRYVIRQLNQSGTWEGEVRLKRRNGEHYPAWVGITAVVDDEGDLASYVCFFSDISERKASEERIHRLAYYDALTHLPNRTLFQDRLHSALQQAERQQAWVVLMFLDLDRFKPINDSLGHAAGDRMLQEMATRLLACVTDDDTVARMGGDEFTLLLQPGPTRESALNRAIHVAEKILNSLVTPFVLEGREFFVTASIGIALSPQDGDELSQLMKNADTAMYHAKERGKNNFQFYQADMNASALERLELESDLRHALEQQEFTLYYQPQFSGDGKRLTGTEALLRWRHPRRGLVPPNDFIPVLEELGLVVEVGDWVLTEACSQLKKWHQAKVRVPKVSVNISARQFSDGQLGKRIASILHTIGLPPACLELELTESILMREVNEAMQILDGLKNLGLSIAVDDFGTGYSSLNYLKQFPIDVLKIDRTFVDGLPSGEQDAQIARAIIAMAHSLNLAVIAEGVETQEQLDFLREHGCDEVQGYLFGRPMPASQFEAQFSNDALFMLD</sequence>
<evidence type="ECO:0000259" key="8">
    <source>
        <dbReference type="PROSITE" id="PS50113"/>
    </source>
</evidence>
<name>A0A0P9YG71_9PSED</name>
<dbReference type="PANTHER" id="PTHR44757">
    <property type="entry name" value="DIGUANYLATE CYCLASE DGCP"/>
    <property type="match status" value="1"/>
</dbReference>
<dbReference type="Gene3D" id="3.30.70.270">
    <property type="match status" value="1"/>
</dbReference>
<dbReference type="GO" id="GO:0005886">
    <property type="term" value="C:plasma membrane"/>
    <property type="evidence" value="ECO:0007669"/>
    <property type="project" value="UniProtKB-SubCell"/>
</dbReference>
<dbReference type="EMBL" id="LJRC01000139">
    <property type="protein sequence ID" value="KPY36764.1"/>
    <property type="molecule type" value="Genomic_DNA"/>
</dbReference>
<organism evidence="11 12">
    <name type="scientific">Pseudomonas syringae pv. primulae</name>
    <dbReference type="NCBI Taxonomy" id="251707"/>
    <lineage>
        <taxon>Bacteria</taxon>
        <taxon>Pseudomonadati</taxon>
        <taxon>Pseudomonadota</taxon>
        <taxon>Gammaproteobacteria</taxon>
        <taxon>Pseudomonadales</taxon>
        <taxon>Pseudomonadaceae</taxon>
        <taxon>Pseudomonas</taxon>
    </lineage>
</organism>
<dbReference type="CDD" id="cd00130">
    <property type="entry name" value="PAS"/>
    <property type="match status" value="3"/>
</dbReference>
<dbReference type="InterPro" id="IPR035919">
    <property type="entry name" value="EAL_sf"/>
</dbReference>
<feature type="domain" description="GGDEF" evidence="10">
    <location>
        <begin position="897"/>
        <end position="1034"/>
    </location>
</feature>
<dbReference type="SUPFAM" id="SSF55073">
    <property type="entry name" value="Nucleotide cyclase"/>
    <property type="match status" value="1"/>
</dbReference>
<dbReference type="InterPro" id="IPR013655">
    <property type="entry name" value="PAS_fold_3"/>
</dbReference>
<comment type="caution">
    <text evidence="11">The sequence shown here is derived from an EMBL/GenBank/DDBJ whole genome shotgun (WGS) entry which is preliminary data.</text>
</comment>
<dbReference type="Pfam" id="PF08447">
    <property type="entry name" value="PAS_3"/>
    <property type="match status" value="1"/>
</dbReference>
<dbReference type="NCBIfam" id="TIGR00229">
    <property type="entry name" value="sensory_box"/>
    <property type="match status" value="3"/>
</dbReference>
<evidence type="ECO:0000256" key="5">
    <source>
        <dbReference type="ARBA" id="ARBA00051114"/>
    </source>
</evidence>
<evidence type="ECO:0000259" key="7">
    <source>
        <dbReference type="PROSITE" id="PS50112"/>
    </source>
</evidence>
<dbReference type="Gene3D" id="3.20.20.450">
    <property type="entry name" value="EAL domain"/>
    <property type="match status" value="1"/>
</dbReference>
<dbReference type="InterPro" id="IPR000160">
    <property type="entry name" value="GGDEF_dom"/>
</dbReference>
<keyword evidence="6" id="KW-0812">Transmembrane</keyword>
<evidence type="ECO:0000256" key="6">
    <source>
        <dbReference type="SAM" id="Phobius"/>
    </source>
</evidence>
<dbReference type="Proteomes" id="UP000050562">
    <property type="component" value="Unassembled WGS sequence"/>
</dbReference>
<feature type="domain" description="EAL" evidence="9">
    <location>
        <begin position="1043"/>
        <end position="1297"/>
    </location>
</feature>
<dbReference type="Pfam" id="PF00990">
    <property type="entry name" value="GGDEF"/>
    <property type="match status" value="1"/>
</dbReference>
<comment type="cofactor">
    <cofactor evidence="1">
        <name>Mg(2+)</name>
        <dbReference type="ChEBI" id="CHEBI:18420"/>
    </cofactor>
</comment>
<proteinExistence type="predicted"/>
<dbReference type="SMART" id="SM00091">
    <property type="entry name" value="PAS"/>
    <property type="match status" value="4"/>
</dbReference>
<dbReference type="FunFam" id="3.20.20.450:FF:000001">
    <property type="entry name" value="Cyclic di-GMP phosphodiesterase yahA"/>
    <property type="match status" value="1"/>
</dbReference>
<dbReference type="FunFam" id="3.30.70.270:FF:000001">
    <property type="entry name" value="Diguanylate cyclase domain protein"/>
    <property type="match status" value="1"/>
</dbReference>
<evidence type="ECO:0000256" key="3">
    <source>
        <dbReference type="ARBA" id="ARBA00012282"/>
    </source>
</evidence>